<gene>
    <name evidence="1" type="ORF">IB292_02485</name>
</gene>
<evidence type="ECO:0000313" key="1">
    <source>
        <dbReference type="EMBL" id="MCC3803896.1"/>
    </source>
</evidence>
<comment type="caution">
    <text evidence="1">The sequence shown here is derived from an EMBL/GenBank/DDBJ whole genome shotgun (WGS) entry which is preliminary data.</text>
</comment>
<dbReference type="RefSeq" id="WP_228085570.1">
    <property type="nucleotide sequence ID" value="NZ_JACVHL010000002.1"/>
</dbReference>
<protein>
    <submittedName>
        <fullName evidence="1">Uncharacterized protein</fullName>
    </submittedName>
</protein>
<sequence>MLNTITLNQNHDQNVQPKRGDIIVPLCGPYIGRKGLIERLYLQDNGSYDIQFGFNLRAHKQPGDFSRISCSGGPCDGTNTNALTFVGTAQQTFWCYKDGYVDAGNGVEYSETVNVWCYKPEFVKQRTSLGHEFDSFNELLEHHNFITQQSQKLTDEINSIHSKLSSVEFYRVYRGEHLKKAKEGQWDNGFHQDVIGRAIFDAYSRNLKLMISEHDKPVGCGYLYTTGDGWALRNKAEFDLVLNAYNLKVDEERGPWGQILLIPNIDVDTWKPLSVELNTTKEIAK</sequence>
<evidence type="ECO:0000313" key="2">
    <source>
        <dbReference type="Proteomes" id="UP000726777"/>
    </source>
</evidence>
<dbReference type="AlphaFoldDB" id="A0A9Q3UCA7"/>
<name>A0A9Q3UCA7_VIBPH</name>
<organism evidence="1 2">
    <name type="scientific">Vibrio parahaemolyticus</name>
    <dbReference type="NCBI Taxonomy" id="670"/>
    <lineage>
        <taxon>Bacteria</taxon>
        <taxon>Pseudomonadati</taxon>
        <taxon>Pseudomonadota</taxon>
        <taxon>Gammaproteobacteria</taxon>
        <taxon>Vibrionales</taxon>
        <taxon>Vibrionaceae</taxon>
        <taxon>Vibrio</taxon>
    </lineage>
</organism>
<dbReference type="EMBL" id="JACVHL010000002">
    <property type="protein sequence ID" value="MCC3803896.1"/>
    <property type="molecule type" value="Genomic_DNA"/>
</dbReference>
<dbReference type="Proteomes" id="UP000726777">
    <property type="component" value="Unassembled WGS sequence"/>
</dbReference>
<reference evidence="1" key="1">
    <citation type="submission" date="2020-09" db="EMBL/GenBank/DDBJ databases">
        <title>Genome sequence of Vibrio parahaemolyticus isolates.</title>
        <authorList>
            <person name="Hammerl J.A."/>
            <person name="Strauch E."/>
        </authorList>
    </citation>
    <scope>NUCLEOTIDE SEQUENCE</scope>
    <source>
        <strain evidence="1">17-VB00146</strain>
    </source>
</reference>
<proteinExistence type="predicted"/>
<accession>A0A9Q3UCA7</accession>